<keyword evidence="3" id="KW-0547">Nucleotide-binding</keyword>
<dbReference type="EMBL" id="FOFU01000001">
    <property type="protein sequence ID" value="SEP76095.1"/>
    <property type="molecule type" value="Genomic_DNA"/>
</dbReference>
<dbReference type="InterPro" id="IPR004843">
    <property type="entry name" value="Calcineurin-like_PHP"/>
</dbReference>
<proteinExistence type="inferred from homology"/>
<accession>A0A1H9AHK9</accession>
<evidence type="ECO:0000256" key="1">
    <source>
        <dbReference type="ARBA" id="ARBA00006654"/>
    </source>
</evidence>
<sequence length="600" mass="66306">MRTKLITIFTIFTFLISFISCEQNEDALPESGKKVPAGTYILSLIETTDIHGYLVNTSEETVHYKLAYIADKVKDIRGRGEAYSKEKMLLLDGGDIYQGTTVSNLQRGKPLYIAFDKMDYDAVAVGNHEFDWGFENMVEADGTLPAYELDGQLYTNPVPVICANLFQNGSRITNTKDYVIVEKNAVNENGHSVTVKIGIIGFAEDWASSVMTAQFTGKGYEIKENYSIAKNIAVELEASGKCDATILLVHGAADTAVNKIGNDSVIDLVLGGHTHVNLSSEDGLMPSYLQSESYGEAYAYAELSFYVDDDGNVSFANISKNETIPVDKTKDTYTFAGENAEDLDEEILKLSDVAIENVRPLLEEVIGYITVDATNNYPDTSLSIKGSDGRASVMANWMCDIIREIGNADIAFVNSGGVRTSITLDGSAKKNITVSDVYEIFPFDNRIYVYDITYEELLSVFEYAMTSSGKGLISRVTGIDCYFTKEKKLSVSGKTYTAYAVKSLSKDGVQIYADGKWADTWKDRKVSVALSEYPATTDRQSYSDPHNPFVAWNETEKLVQDSLIDNENAIKVLKKEAAENSGLLTIDTRPHFILYEDISK</sequence>
<dbReference type="PRINTS" id="PR01607">
    <property type="entry name" value="APYRASEFAMLY"/>
</dbReference>
<dbReference type="AlphaFoldDB" id="A0A1H9AHK9"/>
<keyword evidence="7" id="KW-1185">Reference proteome</keyword>
<dbReference type="InterPro" id="IPR006179">
    <property type="entry name" value="5_nucleotidase/apyrase"/>
</dbReference>
<dbReference type="Gene3D" id="3.60.21.10">
    <property type="match status" value="1"/>
</dbReference>
<dbReference type="Proteomes" id="UP000182360">
    <property type="component" value="Unassembled WGS sequence"/>
</dbReference>
<dbReference type="SUPFAM" id="SSF55816">
    <property type="entry name" value="5'-nucleotidase (syn. UDP-sugar hydrolase), C-terminal domain"/>
    <property type="match status" value="1"/>
</dbReference>
<dbReference type="SUPFAM" id="SSF56300">
    <property type="entry name" value="Metallo-dependent phosphatases"/>
    <property type="match status" value="1"/>
</dbReference>
<dbReference type="PROSITE" id="PS51257">
    <property type="entry name" value="PROKAR_LIPOPROTEIN"/>
    <property type="match status" value="1"/>
</dbReference>
<dbReference type="InterPro" id="IPR029052">
    <property type="entry name" value="Metallo-depent_PP-like"/>
</dbReference>
<dbReference type="PANTHER" id="PTHR11575:SF24">
    <property type="entry name" value="5'-NUCLEOTIDASE"/>
    <property type="match status" value="1"/>
</dbReference>
<dbReference type="GO" id="GO:0000166">
    <property type="term" value="F:nucleotide binding"/>
    <property type="evidence" value="ECO:0007669"/>
    <property type="project" value="UniProtKB-KW"/>
</dbReference>
<dbReference type="Gene3D" id="3.90.780.10">
    <property type="entry name" value="5'-Nucleotidase, C-terminal domain"/>
    <property type="match status" value="1"/>
</dbReference>
<dbReference type="GO" id="GO:0046872">
    <property type="term" value="F:metal ion binding"/>
    <property type="evidence" value="ECO:0007669"/>
    <property type="project" value="InterPro"/>
</dbReference>
<evidence type="ECO:0000256" key="3">
    <source>
        <dbReference type="RuleBase" id="RU362119"/>
    </source>
</evidence>
<evidence type="ECO:0000313" key="6">
    <source>
        <dbReference type="EMBL" id="SEP76095.1"/>
    </source>
</evidence>
<dbReference type="Pfam" id="PF02872">
    <property type="entry name" value="5_nucleotid_C"/>
    <property type="match status" value="1"/>
</dbReference>
<dbReference type="GO" id="GO:0008253">
    <property type="term" value="F:5'-nucleotidase activity"/>
    <property type="evidence" value="ECO:0007669"/>
    <property type="project" value="TreeGrafter"/>
</dbReference>
<gene>
    <name evidence="6" type="ORF">SAMN04487977_101339</name>
</gene>
<dbReference type="InterPro" id="IPR008334">
    <property type="entry name" value="5'-Nucleotdase_C"/>
</dbReference>
<dbReference type="GO" id="GO:0009166">
    <property type="term" value="P:nucleotide catabolic process"/>
    <property type="evidence" value="ECO:0007669"/>
    <property type="project" value="InterPro"/>
</dbReference>
<protein>
    <submittedName>
        <fullName evidence="6">2',3'-cyclic-nucleotide 2'-phosphodiesterase/5'-or 3'-nucleotidase, 5'-nucleotidase family</fullName>
    </submittedName>
</protein>
<feature type="domain" description="Calcineurin-like phosphoesterase" evidence="4">
    <location>
        <begin position="47"/>
        <end position="276"/>
    </location>
</feature>
<dbReference type="InterPro" id="IPR036907">
    <property type="entry name" value="5'-Nucleotdase_C_sf"/>
</dbReference>
<evidence type="ECO:0000313" key="7">
    <source>
        <dbReference type="Proteomes" id="UP000182360"/>
    </source>
</evidence>
<comment type="similarity">
    <text evidence="1 3">Belongs to the 5'-nucleotidase family.</text>
</comment>
<dbReference type="PROSITE" id="PS00786">
    <property type="entry name" value="5_NUCLEOTIDASE_2"/>
    <property type="match status" value="1"/>
</dbReference>
<evidence type="ECO:0000259" key="5">
    <source>
        <dbReference type="Pfam" id="PF02872"/>
    </source>
</evidence>
<dbReference type="PANTHER" id="PTHR11575">
    <property type="entry name" value="5'-NUCLEOTIDASE-RELATED"/>
    <property type="match status" value="1"/>
</dbReference>
<dbReference type="Pfam" id="PF00149">
    <property type="entry name" value="Metallophos"/>
    <property type="match status" value="1"/>
</dbReference>
<dbReference type="GO" id="GO:0030288">
    <property type="term" value="C:outer membrane-bounded periplasmic space"/>
    <property type="evidence" value="ECO:0007669"/>
    <property type="project" value="TreeGrafter"/>
</dbReference>
<dbReference type="OrthoDB" id="9800780at2"/>
<organism evidence="6 7">
    <name type="scientific">Treponema bryantii</name>
    <dbReference type="NCBI Taxonomy" id="163"/>
    <lineage>
        <taxon>Bacteria</taxon>
        <taxon>Pseudomonadati</taxon>
        <taxon>Spirochaetota</taxon>
        <taxon>Spirochaetia</taxon>
        <taxon>Spirochaetales</taxon>
        <taxon>Treponemataceae</taxon>
        <taxon>Treponema</taxon>
    </lineage>
</organism>
<reference evidence="6 7" key="1">
    <citation type="submission" date="2016-10" db="EMBL/GenBank/DDBJ databases">
        <authorList>
            <person name="de Groot N.N."/>
        </authorList>
    </citation>
    <scope>NUCLEOTIDE SEQUENCE [LARGE SCALE GENOMIC DNA]</scope>
    <source>
        <strain evidence="6 7">B25</strain>
    </source>
</reference>
<keyword evidence="3" id="KW-0378">Hydrolase</keyword>
<dbReference type="GO" id="GO:0008768">
    <property type="term" value="F:UDP-sugar diphosphatase activity"/>
    <property type="evidence" value="ECO:0007669"/>
    <property type="project" value="TreeGrafter"/>
</dbReference>
<evidence type="ECO:0000259" key="4">
    <source>
        <dbReference type="Pfam" id="PF00149"/>
    </source>
</evidence>
<evidence type="ECO:0000256" key="2">
    <source>
        <dbReference type="ARBA" id="ARBA00022729"/>
    </source>
</evidence>
<dbReference type="InterPro" id="IPR006146">
    <property type="entry name" value="5'-Nucleotdase_CS"/>
</dbReference>
<name>A0A1H9AHK9_9SPIR</name>
<feature type="domain" description="5'-Nucleotidase C-terminal" evidence="5">
    <location>
        <begin position="365"/>
        <end position="480"/>
    </location>
</feature>
<dbReference type="RefSeq" id="WP_074640293.1">
    <property type="nucleotide sequence ID" value="NZ_FOFU01000001.1"/>
</dbReference>
<keyword evidence="2" id="KW-0732">Signal</keyword>